<name>A0A0M2SHX0_9BACI</name>
<keyword evidence="2" id="KW-1133">Transmembrane helix</keyword>
<dbReference type="OrthoDB" id="1797693at2"/>
<dbReference type="EMBL" id="LAYY01000101">
    <property type="protein sequence ID" value="KKK33226.1"/>
    <property type="molecule type" value="Genomic_DNA"/>
</dbReference>
<dbReference type="RefSeq" id="WP_046526374.1">
    <property type="nucleotide sequence ID" value="NZ_LAYY01000101.1"/>
</dbReference>
<evidence type="ECO:0000256" key="2">
    <source>
        <dbReference type="SAM" id="Phobius"/>
    </source>
</evidence>
<organism evidence="4 5">
    <name type="scientific">Mesobacillus campisalis</name>
    <dbReference type="NCBI Taxonomy" id="1408103"/>
    <lineage>
        <taxon>Bacteria</taxon>
        <taxon>Bacillati</taxon>
        <taxon>Bacillota</taxon>
        <taxon>Bacilli</taxon>
        <taxon>Bacillales</taxon>
        <taxon>Bacillaceae</taxon>
        <taxon>Mesobacillus</taxon>
    </lineage>
</organism>
<dbReference type="Proteomes" id="UP000034166">
    <property type="component" value="Unassembled WGS sequence"/>
</dbReference>
<keyword evidence="5" id="KW-1185">Reference proteome</keyword>
<dbReference type="AlphaFoldDB" id="A0A0M2SHX0"/>
<gene>
    <name evidence="4" type="ORF">WQ57_25230</name>
</gene>
<sequence>MKRIAILFLSLMFIPLIQAEAIAEPIRVDMHYLVVDPMEDGNILVKHMVTYSNIGSEVYKGAGEEGVLTIPLPPGAINLQVQEDGPGVIKSNNSFSTSKPIQPNESQVLSYSYEIPAGVPVVLQPDYSLEAMQILIAEGDGSLKFAHAGIGAPQTMQIDGTSYWLYNVANNEAGKEIKFSYSKDDVQPAAASTEAPQNAHPSKESGQTGSTVTKTSPEFHNPGHIRMWDQSPLKRFDPHILMIVFGVIAIAGMGYYSYFRWKRQLEGKKLGEDRYESEFRQLLARQNAIMDRIAELGENHSHGKIGAGEYQAKLAAYKDHLITVKQNLRQFVE</sequence>
<dbReference type="PATRIC" id="fig|1408103.3.peg.5446"/>
<evidence type="ECO:0000313" key="5">
    <source>
        <dbReference type="Proteomes" id="UP000034166"/>
    </source>
</evidence>
<feature type="region of interest" description="Disordered" evidence="1">
    <location>
        <begin position="188"/>
        <end position="224"/>
    </location>
</feature>
<feature type="chain" id="PRO_5039144056" evidence="3">
    <location>
        <begin position="20"/>
        <end position="333"/>
    </location>
</feature>
<feature type="compositionally biased region" description="Polar residues" evidence="1">
    <location>
        <begin position="194"/>
        <end position="218"/>
    </location>
</feature>
<feature type="signal peptide" evidence="3">
    <location>
        <begin position="1"/>
        <end position="19"/>
    </location>
</feature>
<evidence type="ECO:0000256" key="1">
    <source>
        <dbReference type="SAM" id="MobiDB-lite"/>
    </source>
</evidence>
<proteinExistence type="predicted"/>
<evidence type="ECO:0000313" key="4">
    <source>
        <dbReference type="EMBL" id="KKK33226.1"/>
    </source>
</evidence>
<keyword evidence="2" id="KW-0812">Transmembrane</keyword>
<evidence type="ECO:0000256" key="3">
    <source>
        <dbReference type="SAM" id="SignalP"/>
    </source>
</evidence>
<feature type="transmembrane region" description="Helical" evidence="2">
    <location>
        <begin position="240"/>
        <end position="259"/>
    </location>
</feature>
<keyword evidence="2" id="KW-0472">Membrane</keyword>
<accession>A0A0M2SHX0</accession>
<protein>
    <submittedName>
        <fullName evidence="4">Uncharacterized protein</fullName>
    </submittedName>
</protein>
<keyword evidence="3" id="KW-0732">Signal</keyword>
<reference evidence="4 5" key="1">
    <citation type="submission" date="2015-04" db="EMBL/GenBank/DDBJ databases">
        <title>Taxonomic description and genome sequence of Bacillus campisalis sp. nov., a novel member of the genus Bacillus isolated from solar saltern.</title>
        <authorList>
            <person name="Mathan Kumar R."/>
            <person name="Kaur G."/>
            <person name="Kumar A."/>
            <person name="Singh N.K."/>
            <person name="Kaur N."/>
            <person name="Kumar N."/>
            <person name="Mayilraj S."/>
        </authorList>
    </citation>
    <scope>NUCLEOTIDE SEQUENCE [LARGE SCALE GENOMIC DNA]</scope>
    <source>
        <strain evidence="4 5">SA2-6</strain>
    </source>
</reference>
<comment type="caution">
    <text evidence="4">The sequence shown here is derived from an EMBL/GenBank/DDBJ whole genome shotgun (WGS) entry which is preliminary data.</text>
</comment>